<dbReference type="PANTHER" id="PTHR43464:SF19">
    <property type="entry name" value="UBIQUINONE BIOSYNTHESIS O-METHYLTRANSFERASE, MITOCHONDRIAL"/>
    <property type="match status" value="1"/>
</dbReference>
<evidence type="ECO:0000256" key="1">
    <source>
        <dbReference type="ARBA" id="ARBA00022603"/>
    </source>
</evidence>
<dbReference type="SUPFAM" id="SSF53335">
    <property type="entry name" value="S-adenosyl-L-methionine-dependent methyltransferases"/>
    <property type="match status" value="1"/>
</dbReference>
<sequence length="230" mass="24710">MTQTGQTDESRGFEDPEYWNFMYDEGTAPWLIGGPQPAIVELEAAGLVRGRVLEPGCGSGEHTILFTRLGYESLGVDLSPSAIDYARRTATERGVPAARFEVANMLHPEHHPFLAGGFDTVVDVALFHGFGAYGDPGAAKAYADVLHALTNPGALVHILAHSDAAPGLSSSISDDVIRETFTGGWEVESIEAAHYQGFITEQISEVAVQRGLPAHGEVQLAAWLGRVRRL</sequence>
<reference evidence="6" key="1">
    <citation type="submission" date="2016-10" db="EMBL/GenBank/DDBJ databases">
        <authorList>
            <person name="Varghese N."/>
            <person name="Submissions S."/>
        </authorList>
    </citation>
    <scope>NUCLEOTIDE SEQUENCE [LARGE SCALE GENOMIC DNA]</scope>
    <source>
        <strain evidence="6">CGMCC 4.578</strain>
    </source>
</reference>
<dbReference type="GO" id="GO:0008168">
    <property type="term" value="F:methyltransferase activity"/>
    <property type="evidence" value="ECO:0007669"/>
    <property type="project" value="UniProtKB-KW"/>
</dbReference>
<keyword evidence="1 5" id="KW-0489">Methyltransferase</keyword>
<keyword evidence="6" id="KW-1185">Reference proteome</keyword>
<evidence type="ECO:0000313" key="5">
    <source>
        <dbReference type="EMBL" id="SEP90358.1"/>
    </source>
</evidence>
<dbReference type="GO" id="GO:0032259">
    <property type="term" value="P:methylation"/>
    <property type="evidence" value="ECO:0007669"/>
    <property type="project" value="UniProtKB-KW"/>
</dbReference>
<dbReference type="OrthoDB" id="3825914at2"/>
<dbReference type="EMBL" id="FOFT01000001">
    <property type="protein sequence ID" value="SEP90358.1"/>
    <property type="molecule type" value="Genomic_DNA"/>
</dbReference>
<keyword evidence="2 5" id="KW-0808">Transferase</keyword>
<dbReference type="InterPro" id="IPR041698">
    <property type="entry name" value="Methyltransf_25"/>
</dbReference>
<accession>A0A1H9BPM6</accession>
<name>A0A1H9BPM6_9PSEU</name>
<dbReference type="InterPro" id="IPR029063">
    <property type="entry name" value="SAM-dependent_MTases_sf"/>
</dbReference>
<dbReference type="Pfam" id="PF13649">
    <property type="entry name" value="Methyltransf_25"/>
    <property type="match status" value="1"/>
</dbReference>
<dbReference type="CDD" id="cd02440">
    <property type="entry name" value="AdoMet_MTases"/>
    <property type="match status" value="1"/>
</dbReference>
<proteinExistence type="predicted"/>
<evidence type="ECO:0000259" key="4">
    <source>
        <dbReference type="Pfam" id="PF13649"/>
    </source>
</evidence>
<protein>
    <submittedName>
        <fullName evidence="5">Methyltransferase domain-containing protein</fullName>
    </submittedName>
</protein>
<dbReference type="RefSeq" id="WP_090062894.1">
    <property type="nucleotide sequence ID" value="NZ_FOFT01000001.1"/>
</dbReference>
<dbReference type="Proteomes" id="UP000199028">
    <property type="component" value="Unassembled WGS sequence"/>
</dbReference>
<organism evidence="5 6">
    <name type="scientific">Lentzea flaviverrucosa</name>
    <dbReference type="NCBI Taxonomy" id="200379"/>
    <lineage>
        <taxon>Bacteria</taxon>
        <taxon>Bacillati</taxon>
        <taxon>Actinomycetota</taxon>
        <taxon>Actinomycetes</taxon>
        <taxon>Pseudonocardiales</taxon>
        <taxon>Pseudonocardiaceae</taxon>
        <taxon>Lentzea</taxon>
    </lineage>
</organism>
<evidence type="ECO:0000313" key="6">
    <source>
        <dbReference type="Proteomes" id="UP000199028"/>
    </source>
</evidence>
<feature type="domain" description="Methyltransferase" evidence="4">
    <location>
        <begin position="52"/>
        <end position="146"/>
    </location>
</feature>
<dbReference type="SMR" id="A0A1H9BPM6"/>
<dbReference type="AlphaFoldDB" id="A0A1H9BPM6"/>
<keyword evidence="3" id="KW-0949">S-adenosyl-L-methionine</keyword>
<dbReference type="Gene3D" id="3.40.50.150">
    <property type="entry name" value="Vaccinia Virus protein VP39"/>
    <property type="match status" value="1"/>
</dbReference>
<evidence type="ECO:0000256" key="2">
    <source>
        <dbReference type="ARBA" id="ARBA00022679"/>
    </source>
</evidence>
<evidence type="ECO:0000256" key="3">
    <source>
        <dbReference type="ARBA" id="ARBA00022691"/>
    </source>
</evidence>
<gene>
    <name evidence="5" type="ORF">SAMN05216195_101533</name>
</gene>
<dbReference type="PANTHER" id="PTHR43464">
    <property type="entry name" value="METHYLTRANSFERASE"/>
    <property type="match status" value="1"/>
</dbReference>